<gene>
    <name evidence="2" type="ORF">COLO4_02997</name>
</gene>
<dbReference type="Proteomes" id="UP000187203">
    <property type="component" value="Unassembled WGS sequence"/>
</dbReference>
<proteinExistence type="predicted"/>
<evidence type="ECO:0000313" key="3">
    <source>
        <dbReference type="Proteomes" id="UP000187203"/>
    </source>
</evidence>
<keyword evidence="3" id="KW-1185">Reference proteome</keyword>
<comment type="caution">
    <text evidence="2">The sequence shown here is derived from an EMBL/GenBank/DDBJ whole genome shotgun (WGS) entry which is preliminary data.</text>
</comment>
<feature type="transmembrane region" description="Helical" evidence="1">
    <location>
        <begin position="20"/>
        <end position="36"/>
    </location>
</feature>
<keyword evidence="1" id="KW-0812">Transmembrane</keyword>
<protein>
    <submittedName>
        <fullName evidence="2">Uncharacterized protein</fullName>
    </submittedName>
</protein>
<evidence type="ECO:0000313" key="2">
    <source>
        <dbReference type="EMBL" id="OMP12584.1"/>
    </source>
</evidence>
<organism evidence="2 3">
    <name type="scientific">Corchorus olitorius</name>
    <dbReference type="NCBI Taxonomy" id="93759"/>
    <lineage>
        <taxon>Eukaryota</taxon>
        <taxon>Viridiplantae</taxon>
        <taxon>Streptophyta</taxon>
        <taxon>Embryophyta</taxon>
        <taxon>Tracheophyta</taxon>
        <taxon>Spermatophyta</taxon>
        <taxon>Magnoliopsida</taxon>
        <taxon>eudicotyledons</taxon>
        <taxon>Gunneridae</taxon>
        <taxon>Pentapetalae</taxon>
        <taxon>rosids</taxon>
        <taxon>malvids</taxon>
        <taxon>Malvales</taxon>
        <taxon>Malvaceae</taxon>
        <taxon>Grewioideae</taxon>
        <taxon>Apeibeae</taxon>
        <taxon>Corchorus</taxon>
    </lineage>
</organism>
<keyword evidence="1" id="KW-0472">Membrane</keyword>
<keyword evidence="1" id="KW-1133">Transmembrane helix</keyword>
<name>A0A1R3KZS0_9ROSI</name>
<accession>A0A1R3KZS0</accession>
<dbReference type="AlphaFoldDB" id="A0A1R3KZS0"/>
<evidence type="ECO:0000256" key="1">
    <source>
        <dbReference type="SAM" id="Phobius"/>
    </source>
</evidence>
<reference evidence="3" key="1">
    <citation type="submission" date="2013-09" db="EMBL/GenBank/DDBJ databases">
        <title>Corchorus olitorius genome sequencing.</title>
        <authorList>
            <person name="Alam M."/>
            <person name="Haque M.S."/>
            <person name="Islam M.S."/>
            <person name="Emdad E.M."/>
            <person name="Islam M.M."/>
            <person name="Ahmed B."/>
            <person name="Halim A."/>
            <person name="Hossen Q.M.M."/>
            <person name="Hossain M.Z."/>
            <person name="Ahmed R."/>
            <person name="Khan M.M."/>
            <person name="Islam R."/>
            <person name="Rashid M.M."/>
            <person name="Khan S.A."/>
            <person name="Rahman M.S."/>
            <person name="Alam M."/>
            <person name="Yahiya A.S."/>
            <person name="Khan M.S."/>
            <person name="Azam M.S."/>
            <person name="Haque T."/>
            <person name="Lashkar M.Z.H."/>
            <person name="Akhand A.I."/>
            <person name="Morshed G."/>
            <person name="Roy S."/>
            <person name="Uddin K.S."/>
            <person name="Rabeya T."/>
            <person name="Hossain A.S."/>
            <person name="Chowdhury A."/>
            <person name="Snigdha A.R."/>
            <person name="Mortoza M.S."/>
            <person name="Matin S.A."/>
            <person name="Hoque S.M.E."/>
            <person name="Islam M.K."/>
            <person name="Roy D.K."/>
            <person name="Haider R."/>
            <person name="Moosa M.M."/>
            <person name="Elias S.M."/>
            <person name="Hasan A.M."/>
            <person name="Jahan S."/>
            <person name="Shafiuddin M."/>
            <person name="Mahmood N."/>
            <person name="Shommy N.S."/>
        </authorList>
    </citation>
    <scope>NUCLEOTIDE SEQUENCE [LARGE SCALE GENOMIC DNA]</scope>
    <source>
        <strain evidence="3">cv. O-4</strain>
    </source>
</reference>
<dbReference type="EMBL" id="AWUE01008816">
    <property type="protein sequence ID" value="OMP12584.1"/>
    <property type="molecule type" value="Genomic_DNA"/>
</dbReference>
<sequence>MRVDDLGRWVVLVRVRGVHFLSYFGGVHIAQFSKEVRRVRRRKKERAIFYEKRRFRRMGEFGSSIDRAVRRGVAQSGQRICTSRWKW</sequence>